<protein>
    <submittedName>
        <fullName evidence="1">Uncharacterized protein</fullName>
    </submittedName>
</protein>
<dbReference type="EMBL" id="LBMM01016037">
    <property type="protein sequence ID" value="KMQ84582.1"/>
    <property type="molecule type" value="Genomic_DNA"/>
</dbReference>
<proteinExistence type="predicted"/>
<accession>A0A0J7K2R2</accession>
<dbReference type="AlphaFoldDB" id="A0A0J7K2R2"/>
<comment type="caution">
    <text evidence="1">The sequence shown here is derived from an EMBL/GenBank/DDBJ whole genome shotgun (WGS) entry which is preliminary data.</text>
</comment>
<sequence>MKASRTIMAGSGLDAALKTIYAENSVQKMLDGHAYSRAVRAHMLVHLCLSKIVMDVAEFTDEERYEIDLLLTDIDQSVILDAVDNAYVQRICAEFKKQLTLMEQKSPTAKLLIQYFRMVTLMKQFIEAERSGNWTLHLNTILKMIPFFYASGHFLYAKSAHLYLQDMECLEEKMSAHEFHKFTACGYFTIRRSDKFWCGIMTDMTIEQTLMRSFKVKGGLTQGGRMNDVSQRKWTTGATYMQDVCQEVEEFAGIITGTSKQHVDSRQSRVARDNSDAEKLSIRFAAHDPFPETRNLLSISTGVVGSEIINCHRAFEIGIEMTKKINGSTYDSLRFKRKDKVLALAAMNSSLKIHSVSVAVNPLLLFQRISLSKRSDEDYKNFLTYELSPFPLSLFTEEGMRKGTKSSFYTSFAPLSDTPQFGTKRLNVIDGGFLLHRVIWDSHSNFGTICKKYVTYVHRHFAKDIVIVFDGYAEDPQFASTKESERLRRARKQQSSDIFFDENTVLTVSQEKFLNNGKNKARFINMLTKYLQLSDVAVEQAFEDADTLIVKTAIENASLYDSVTIIGEDIDLLVLLTGLGQETPNVFLRKPGKGRTQVALYSAKSFKHVSVIDHIFLLHAFTGCDTTSAIYNIGKTKLINILEKNDELREVLYMFKKRKLDIDVLTAAREKIFFMLFGGTGEVSLNSLRYKQFVKSVTKTKFNFSSLPPTAAAALQHTFRAYH</sequence>
<keyword evidence="2" id="KW-1185">Reference proteome</keyword>
<gene>
    <name evidence="1" type="ORF">RF55_17518</name>
</gene>
<dbReference type="PANTHER" id="PTHR46704:SF1">
    <property type="entry name" value="TELOMERE LENGTH REGULATION PROTEIN TEL2 HOMOLOG"/>
    <property type="match status" value="1"/>
</dbReference>
<evidence type="ECO:0000313" key="1">
    <source>
        <dbReference type="EMBL" id="KMQ84582.1"/>
    </source>
</evidence>
<dbReference type="PaxDb" id="67767-A0A0J7K2R2"/>
<dbReference type="SUPFAM" id="SSF88723">
    <property type="entry name" value="PIN domain-like"/>
    <property type="match status" value="1"/>
</dbReference>
<dbReference type="PANTHER" id="PTHR46704">
    <property type="entry name" value="CXC DOMAIN-CONTAINING PROTEIN-RELATED"/>
    <property type="match status" value="1"/>
</dbReference>
<dbReference type="Gene3D" id="3.40.50.1010">
    <property type="entry name" value="5'-nuclease"/>
    <property type="match status" value="1"/>
</dbReference>
<evidence type="ECO:0000313" key="2">
    <source>
        <dbReference type="Proteomes" id="UP000036403"/>
    </source>
</evidence>
<name>A0A0J7K2R2_LASNI</name>
<organism evidence="1 2">
    <name type="scientific">Lasius niger</name>
    <name type="common">Black garden ant</name>
    <dbReference type="NCBI Taxonomy" id="67767"/>
    <lineage>
        <taxon>Eukaryota</taxon>
        <taxon>Metazoa</taxon>
        <taxon>Ecdysozoa</taxon>
        <taxon>Arthropoda</taxon>
        <taxon>Hexapoda</taxon>
        <taxon>Insecta</taxon>
        <taxon>Pterygota</taxon>
        <taxon>Neoptera</taxon>
        <taxon>Endopterygota</taxon>
        <taxon>Hymenoptera</taxon>
        <taxon>Apocrita</taxon>
        <taxon>Aculeata</taxon>
        <taxon>Formicoidea</taxon>
        <taxon>Formicidae</taxon>
        <taxon>Formicinae</taxon>
        <taxon>Lasius</taxon>
        <taxon>Lasius</taxon>
    </lineage>
</organism>
<dbReference type="Proteomes" id="UP000036403">
    <property type="component" value="Unassembled WGS sequence"/>
</dbReference>
<dbReference type="OrthoDB" id="7699940at2759"/>
<dbReference type="InterPro" id="IPR029060">
    <property type="entry name" value="PIN-like_dom_sf"/>
</dbReference>
<reference evidence="1 2" key="1">
    <citation type="submission" date="2015-04" db="EMBL/GenBank/DDBJ databases">
        <title>Lasius niger genome sequencing.</title>
        <authorList>
            <person name="Konorov E.A."/>
            <person name="Nikitin M.A."/>
            <person name="Kirill M.V."/>
            <person name="Chang P."/>
        </authorList>
    </citation>
    <scope>NUCLEOTIDE SEQUENCE [LARGE SCALE GENOMIC DNA]</scope>
    <source>
        <tissue evidence="1">Whole</tissue>
    </source>
</reference>